<reference evidence="2" key="2">
    <citation type="submission" date="2022-01" db="EMBL/GenBank/DDBJ databases">
        <authorList>
            <person name="Yamashiro T."/>
            <person name="Shiraishi A."/>
            <person name="Satake H."/>
            <person name="Nakayama K."/>
        </authorList>
    </citation>
    <scope>NUCLEOTIDE SEQUENCE</scope>
</reference>
<reference evidence="2" key="1">
    <citation type="journal article" date="2022" name="Int. J. Mol. Sci.">
        <title>Draft Genome of Tanacetum Coccineum: Genomic Comparison of Closely Related Tanacetum-Family Plants.</title>
        <authorList>
            <person name="Yamashiro T."/>
            <person name="Shiraishi A."/>
            <person name="Nakayama K."/>
            <person name="Satake H."/>
        </authorList>
    </citation>
    <scope>NUCLEOTIDE SEQUENCE</scope>
</reference>
<comment type="caution">
    <text evidence="2">The sequence shown here is derived from an EMBL/GenBank/DDBJ whole genome shotgun (WGS) entry which is preliminary data.</text>
</comment>
<proteinExistence type="predicted"/>
<dbReference type="EMBL" id="BQNB010009668">
    <property type="protein sequence ID" value="GJS66712.1"/>
    <property type="molecule type" value="Genomic_DNA"/>
</dbReference>
<organism evidence="2 3">
    <name type="scientific">Tanacetum coccineum</name>
    <dbReference type="NCBI Taxonomy" id="301880"/>
    <lineage>
        <taxon>Eukaryota</taxon>
        <taxon>Viridiplantae</taxon>
        <taxon>Streptophyta</taxon>
        <taxon>Embryophyta</taxon>
        <taxon>Tracheophyta</taxon>
        <taxon>Spermatophyta</taxon>
        <taxon>Magnoliopsida</taxon>
        <taxon>eudicotyledons</taxon>
        <taxon>Gunneridae</taxon>
        <taxon>Pentapetalae</taxon>
        <taxon>asterids</taxon>
        <taxon>campanulids</taxon>
        <taxon>Asterales</taxon>
        <taxon>Asteraceae</taxon>
        <taxon>Asteroideae</taxon>
        <taxon>Anthemideae</taxon>
        <taxon>Anthemidinae</taxon>
        <taxon>Tanacetum</taxon>
    </lineage>
</organism>
<dbReference type="PANTHER" id="PTHR11439">
    <property type="entry name" value="GAG-POL-RELATED RETROTRANSPOSON"/>
    <property type="match status" value="1"/>
</dbReference>
<dbReference type="Proteomes" id="UP001151760">
    <property type="component" value="Unassembled WGS sequence"/>
</dbReference>
<feature type="domain" description="Reverse transcriptase Ty1/copia-type" evidence="1">
    <location>
        <begin position="3"/>
        <end position="58"/>
    </location>
</feature>
<evidence type="ECO:0000313" key="2">
    <source>
        <dbReference type="EMBL" id="GJS66712.1"/>
    </source>
</evidence>
<dbReference type="InterPro" id="IPR043502">
    <property type="entry name" value="DNA/RNA_pol_sf"/>
</dbReference>
<sequence>MVTVRTFLVVASAKNWDLHHMDVHNAFLHGDLKEEVYMKFPPGFQSSENKVCRLQKSFSLRFQWCILCQRKYVLDIISEAGLLGAKPSDLPLEQNHQLPLANGKPLIDPEPYRRLVGRLIYLSVTRPDLSYCVHMLAQSMQSPLQEHWDVALRVVRYLKGSPGQGIMLCAACDLQLHGWCDSDWAACPITRR</sequence>
<dbReference type="Pfam" id="PF07727">
    <property type="entry name" value="RVT_2"/>
    <property type="match status" value="1"/>
</dbReference>
<evidence type="ECO:0000313" key="3">
    <source>
        <dbReference type="Proteomes" id="UP001151760"/>
    </source>
</evidence>
<dbReference type="PANTHER" id="PTHR11439:SF462">
    <property type="match status" value="1"/>
</dbReference>
<dbReference type="SUPFAM" id="SSF56672">
    <property type="entry name" value="DNA/RNA polymerases"/>
    <property type="match status" value="1"/>
</dbReference>
<evidence type="ECO:0000259" key="1">
    <source>
        <dbReference type="Pfam" id="PF07727"/>
    </source>
</evidence>
<protein>
    <submittedName>
        <fullName evidence="2">Retrovirus-related pol polyprotein from transposon RE2</fullName>
    </submittedName>
</protein>
<gene>
    <name evidence="2" type="ORF">Tco_0681276</name>
</gene>
<keyword evidence="3" id="KW-1185">Reference proteome</keyword>
<accession>A0ABQ4XNS9</accession>
<name>A0ABQ4XNS9_9ASTR</name>
<dbReference type="InterPro" id="IPR013103">
    <property type="entry name" value="RVT_2"/>
</dbReference>